<dbReference type="STRING" id="930131.SAMN05216389_104202"/>
<reference evidence="3 4" key="1">
    <citation type="submission" date="2016-10" db="EMBL/GenBank/DDBJ databases">
        <authorList>
            <person name="de Groot N.N."/>
        </authorList>
    </citation>
    <scope>NUCLEOTIDE SEQUENCE [LARGE SCALE GENOMIC DNA]</scope>
    <source>
        <strain evidence="3 4">IBRC-M 10780</strain>
    </source>
</reference>
<dbReference type="GO" id="GO:0005737">
    <property type="term" value="C:cytoplasm"/>
    <property type="evidence" value="ECO:0007669"/>
    <property type="project" value="TreeGrafter"/>
</dbReference>
<keyword evidence="3" id="KW-0548">Nucleotidyltransferase</keyword>
<dbReference type="EMBL" id="FOHE01000004">
    <property type="protein sequence ID" value="SET02274.1"/>
    <property type="molecule type" value="Genomic_DNA"/>
</dbReference>
<organism evidence="3 4">
    <name type="scientific">Oceanobacillus limi</name>
    <dbReference type="NCBI Taxonomy" id="930131"/>
    <lineage>
        <taxon>Bacteria</taxon>
        <taxon>Bacillati</taxon>
        <taxon>Bacillota</taxon>
        <taxon>Bacilli</taxon>
        <taxon>Bacillales</taxon>
        <taxon>Bacillaceae</taxon>
        <taxon>Oceanobacillus</taxon>
    </lineage>
</organism>
<dbReference type="InterPro" id="IPR045886">
    <property type="entry name" value="ThiF/MoeB/HesA"/>
</dbReference>
<dbReference type="PANTHER" id="PTHR10953">
    <property type="entry name" value="UBIQUITIN-ACTIVATING ENZYME E1"/>
    <property type="match status" value="1"/>
</dbReference>
<feature type="domain" description="THIF-type NAD/FAD binding fold" evidence="2">
    <location>
        <begin position="6"/>
        <end position="242"/>
    </location>
</feature>
<keyword evidence="3" id="KW-0808">Transferase</keyword>
<dbReference type="GO" id="GO:0002143">
    <property type="term" value="P:tRNA wobble position uridine thiolation"/>
    <property type="evidence" value="ECO:0007669"/>
    <property type="project" value="TreeGrafter"/>
</dbReference>
<evidence type="ECO:0000259" key="2">
    <source>
        <dbReference type="Pfam" id="PF00899"/>
    </source>
</evidence>
<dbReference type="RefSeq" id="WP_090868083.1">
    <property type="nucleotide sequence ID" value="NZ_FOHE01000004.1"/>
</dbReference>
<dbReference type="InterPro" id="IPR000594">
    <property type="entry name" value="ThiF_NAD_FAD-bd"/>
</dbReference>
<sequence>MVNDRYSRQVLFRPIGKQGQEKIQQKHVLILGCGALGTANAEALVRAGVGKLTIIDRDYVESSNLQRQQLFSEYDANERMPKAIAAQNRLREINSDVEVEAHVFDASANALSPLLHNVDLVIDATDNFDIRFVMNDLFQKHHIPWIYGSCVGSTGMSYTILPEQTPCLYCLLNAVPVSGATCDSVGIISPAVQMVVAHQTVEAMKLLVEDDAALRSKLVTFDLWNNYYQTIHVERAKKENCPSCGMEPSFPYLDYENQTKTEVLCGRETVQIRAGGVFDLDGLAKRFVNIGDMKSNPFLLSLEYQNYRLVFFRDGRTLIHGTNSIEKAKKIYYQLIG</sequence>
<evidence type="ECO:0000256" key="1">
    <source>
        <dbReference type="ARBA" id="ARBA00009919"/>
    </source>
</evidence>
<evidence type="ECO:0000313" key="4">
    <source>
        <dbReference type="Proteomes" id="UP000198618"/>
    </source>
</evidence>
<dbReference type="PANTHER" id="PTHR10953:SF102">
    <property type="entry name" value="ADENYLYLTRANSFERASE AND SULFURTRANSFERASE MOCS3"/>
    <property type="match status" value="1"/>
</dbReference>
<dbReference type="Gene3D" id="3.40.50.720">
    <property type="entry name" value="NAD(P)-binding Rossmann-like Domain"/>
    <property type="match status" value="1"/>
</dbReference>
<proteinExistence type="inferred from homology"/>
<accession>A0A1I0B665</accession>
<dbReference type="AlphaFoldDB" id="A0A1I0B665"/>
<keyword evidence="4" id="KW-1185">Reference proteome</keyword>
<dbReference type="NCBIfam" id="NF009123">
    <property type="entry name" value="PRK12475.1"/>
    <property type="match status" value="1"/>
</dbReference>
<comment type="similarity">
    <text evidence="1">Belongs to the HesA/MoeB/ThiF family.</text>
</comment>
<dbReference type="Proteomes" id="UP000198618">
    <property type="component" value="Unassembled WGS sequence"/>
</dbReference>
<dbReference type="GO" id="GO:0042292">
    <property type="term" value="F:URM1 activating enzyme activity"/>
    <property type="evidence" value="ECO:0007669"/>
    <property type="project" value="TreeGrafter"/>
</dbReference>
<protein>
    <submittedName>
        <fullName evidence="3">Adenylyltransferase and sulfurtransferase</fullName>
    </submittedName>
</protein>
<dbReference type="Pfam" id="PF00899">
    <property type="entry name" value="ThiF"/>
    <property type="match status" value="1"/>
</dbReference>
<dbReference type="CDD" id="cd00757">
    <property type="entry name" value="ThiF_MoeB_HesA_family"/>
    <property type="match status" value="1"/>
</dbReference>
<dbReference type="SUPFAM" id="SSF69572">
    <property type="entry name" value="Activating enzymes of the ubiquitin-like proteins"/>
    <property type="match status" value="1"/>
</dbReference>
<dbReference type="InterPro" id="IPR035985">
    <property type="entry name" value="Ubiquitin-activating_enz"/>
</dbReference>
<dbReference type="OrthoDB" id="9804286at2"/>
<gene>
    <name evidence="3" type="ORF">SAMN05216389_104202</name>
</gene>
<dbReference type="GO" id="GO:0004792">
    <property type="term" value="F:thiosulfate-cyanide sulfurtransferase activity"/>
    <property type="evidence" value="ECO:0007669"/>
    <property type="project" value="TreeGrafter"/>
</dbReference>
<evidence type="ECO:0000313" key="3">
    <source>
        <dbReference type="EMBL" id="SET02274.1"/>
    </source>
</evidence>
<dbReference type="GO" id="GO:0032447">
    <property type="term" value="P:protein urmylation"/>
    <property type="evidence" value="ECO:0007669"/>
    <property type="project" value="TreeGrafter"/>
</dbReference>
<dbReference type="FunFam" id="3.40.50.720:FF:000080">
    <property type="entry name" value="Thiazole biosynthesis adenylyltransferase ThiF"/>
    <property type="match status" value="1"/>
</dbReference>
<name>A0A1I0B665_9BACI</name>
<dbReference type="GO" id="GO:0016779">
    <property type="term" value="F:nucleotidyltransferase activity"/>
    <property type="evidence" value="ECO:0007669"/>
    <property type="project" value="UniProtKB-KW"/>
</dbReference>